<dbReference type="PANTHER" id="PTHR43844">
    <property type="entry name" value="METHIONINE SYNTHASE"/>
    <property type="match status" value="1"/>
</dbReference>
<dbReference type="STRING" id="1173584.SAMN05444851_3109"/>
<dbReference type="GO" id="GO:0003871">
    <property type="term" value="F:5-methyltetrahydropteroyltriglutamate-homocysteine S-methyltransferase activity"/>
    <property type="evidence" value="ECO:0007669"/>
    <property type="project" value="InterPro"/>
</dbReference>
<keyword evidence="2" id="KW-0808">Transferase</keyword>
<dbReference type="Pfam" id="PF01717">
    <property type="entry name" value="Meth_synt_2"/>
    <property type="match status" value="1"/>
</dbReference>
<dbReference type="Gene3D" id="3.20.20.210">
    <property type="match status" value="1"/>
</dbReference>
<dbReference type="CDD" id="cd03311">
    <property type="entry name" value="CIMS_C_terminal_like"/>
    <property type="match status" value="1"/>
</dbReference>
<dbReference type="AlphaFoldDB" id="A0A1I0R4T7"/>
<organism evidence="2 3">
    <name type="scientific">Aliiroseovarius sediminilitoris</name>
    <dbReference type="NCBI Taxonomy" id="1173584"/>
    <lineage>
        <taxon>Bacteria</taxon>
        <taxon>Pseudomonadati</taxon>
        <taxon>Pseudomonadota</taxon>
        <taxon>Alphaproteobacteria</taxon>
        <taxon>Rhodobacterales</taxon>
        <taxon>Paracoccaceae</taxon>
        <taxon>Aliiroseovarius</taxon>
    </lineage>
</organism>
<evidence type="ECO:0000259" key="1">
    <source>
        <dbReference type="Pfam" id="PF01717"/>
    </source>
</evidence>
<evidence type="ECO:0000313" key="3">
    <source>
        <dbReference type="Proteomes" id="UP000199650"/>
    </source>
</evidence>
<feature type="domain" description="Cobalamin-independent methionine synthase MetE C-terminal/archaeal" evidence="1">
    <location>
        <begin position="168"/>
        <end position="347"/>
    </location>
</feature>
<protein>
    <submittedName>
        <fullName evidence="2">5-methyltetrahydropteroyltriglutamate--homocysteine methyltransferase</fullName>
    </submittedName>
</protein>
<dbReference type="GO" id="GO:0009086">
    <property type="term" value="P:methionine biosynthetic process"/>
    <property type="evidence" value="ECO:0007669"/>
    <property type="project" value="InterPro"/>
</dbReference>
<keyword evidence="2" id="KW-0489">Methyltransferase</keyword>
<dbReference type="RefSeq" id="WP_091432848.1">
    <property type="nucleotide sequence ID" value="NZ_FOJB01000002.1"/>
</dbReference>
<sequence length="374" mass="40922">MTRIKTTHVGSLPRSQKVVDFIFARENGTAYDPDAFDACMTQAVSDTVRKQVAAGIDIVSDGETSKISYATYVKDRYTGFDGDSPRNAPADLKMFPGFLKRLADDGGTPQYARPMCVGEVKSKGQGELEKDIANLKAAMDEHGAERGFMNAASPGVISLFLQNDYYTSREAYLAALADAMKAEYETIVASGLDLQLDCPDLALSRHMLFTDLTDDEFIKVANLHVEALNHALLDVPADKVRVHICWGNYEGPHCCDIPMAKMFDTLMATKSRYVLFETSNPRHGHEWTTFRDRNGDIPDDKILVPGVVDTTTNFVEHPELVAQRIQRFTDIVGADRVIAGSDCGFGTFAGFGAVDPDIAYAKLSALAEGAALIK</sequence>
<accession>A0A1I0R4T7</accession>
<keyword evidence="3" id="KW-1185">Reference proteome</keyword>
<dbReference type="InterPro" id="IPR002629">
    <property type="entry name" value="Met_Synth_C/arc"/>
</dbReference>
<reference evidence="2 3" key="1">
    <citation type="submission" date="2016-10" db="EMBL/GenBank/DDBJ databases">
        <authorList>
            <person name="de Groot N.N."/>
        </authorList>
    </citation>
    <scope>NUCLEOTIDE SEQUENCE [LARGE SCALE GENOMIC DNA]</scope>
    <source>
        <strain evidence="2 3">DSM 29439</strain>
    </source>
</reference>
<name>A0A1I0R4T7_9RHOB</name>
<evidence type="ECO:0000313" key="2">
    <source>
        <dbReference type="EMBL" id="SEW35559.1"/>
    </source>
</evidence>
<dbReference type="Proteomes" id="UP000199650">
    <property type="component" value="Unassembled WGS sequence"/>
</dbReference>
<dbReference type="SUPFAM" id="SSF51726">
    <property type="entry name" value="UROD/MetE-like"/>
    <property type="match status" value="1"/>
</dbReference>
<dbReference type="GO" id="GO:0008270">
    <property type="term" value="F:zinc ion binding"/>
    <property type="evidence" value="ECO:0007669"/>
    <property type="project" value="InterPro"/>
</dbReference>
<gene>
    <name evidence="2" type="ORF">SAMN05444851_3109</name>
</gene>
<dbReference type="PANTHER" id="PTHR43844:SF2">
    <property type="entry name" value="SYNTHASE, VITAMIN-B12 INDEPENDENT, PUTATIVE (AFU_ORTHOLOGUE AFUA_3G12060)-RELATED"/>
    <property type="match status" value="1"/>
</dbReference>
<dbReference type="EMBL" id="FOJB01000002">
    <property type="protein sequence ID" value="SEW35559.1"/>
    <property type="molecule type" value="Genomic_DNA"/>
</dbReference>
<dbReference type="InterPro" id="IPR038071">
    <property type="entry name" value="UROD/MetE-like_sf"/>
</dbReference>
<dbReference type="GO" id="GO:0032259">
    <property type="term" value="P:methylation"/>
    <property type="evidence" value="ECO:0007669"/>
    <property type="project" value="UniProtKB-KW"/>
</dbReference>
<dbReference type="OrthoDB" id="244285at2"/>
<proteinExistence type="predicted"/>